<keyword evidence="1" id="KW-0812">Transmembrane</keyword>
<accession>A0ABX1FFS3</accession>
<proteinExistence type="predicted"/>
<sequence length="554" mass="60734">MKGIDEPANRLLPDDTTRYLCIAARTDERFAERMTKALLNDDLHAAAPSVGFSLRPVLLHALAGVRQRRVRDWCLLAATVLALVLSPLWTIIALLAILPIGGSLARRAGESRRLRDVVVALIALAIMLLLSVSIVSALGVAPEPTRRTPQPEPPVADWLVGLPWLALLTGLVLYALMVWSEWQTRQTLLSQLTRTAFRPEEAPPLPSSQEWLSDRLAAIDEAERGNVTIYDGFTPFIGHGPIVSTWSFALPSLRRDSDTDADGESVVPLDIGELVTHVRDRLTGIGAEPDELPGLLLTERAFVSGNALTMHPALLPERDQPPLQHLSDGDLAQLAARPHGSARHYLCAQVPSWGGEVVASTFLHFSTDGRLLYLQCDRTVLGPLWQQYHDVDRMSPVLTAGAIGRLLARAASGVSSAVPRAPVRVVRDLTFRWRWERRCAVERAIAQQDLGYNYGARFSVREEAADANYHNYFQKTDAAKHLKLIERHALATLLDFLDERGVDTTEFRNRQMTILNQGVIQTGGVSNVGNQAIGSEATATVQFPAPKPAAGKPA</sequence>
<dbReference type="RefSeq" id="WP_167973559.1">
    <property type="nucleotide sequence ID" value="NZ_VSRL01000035.1"/>
</dbReference>
<name>A0ABX1FFS3_9PSEU</name>
<dbReference type="EMBL" id="VSRL01000035">
    <property type="protein sequence ID" value="NKE57635.1"/>
    <property type="molecule type" value="Genomic_DNA"/>
</dbReference>
<evidence type="ECO:0000313" key="2">
    <source>
        <dbReference type="EMBL" id="NKE57635.1"/>
    </source>
</evidence>
<feature type="transmembrane region" description="Helical" evidence="1">
    <location>
        <begin position="117"/>
        <end position="138"/>
    </location>
</feature>
<keyword evidence="3" id="KW-1185">Reference proteome</keyword>
<reference evidence="2 3" key="1">
    <citation type="submission" date="2019-08" db="EMBL/GenBank/DDBJ databases">
        <title>Lentzea from Indian Himalayas.</title>
        <authorList>
            <person name="Mandal S."/>
            <person name="Mallick Gupta A."/>
            <person name="Maiti P.K."/>
            <person name="Sarkar J."/>
            <person name="Mandal S."/>
        </authorList>
    </citation>
    <scope>NUCLEOTIDE SEQUENCE [LARGE SCALE GENOMIC DNA]</scope>
    <source>
        <strain evidence="2 3">PSKA42</strain>
    </source>
</reference>
<keyword evidence="1" id="KW-0472">Membrane</keyword>
<evidence type="ECO:0000313" key="3">
    <source>
        <dbReference type="Proteomes" id="UP001515943"/>
    </source>
</evidence>
<organism evidence="2 3">
    <name type="scientific">Lentzea indica</name>
    <dbReference type="NCBI Taxonomy" id="2604800"/>
    <lineage>
        <taxon>Bacteria</taxon>
        <taxon>Bacillati</taxon>
        <taxon>Actinomycetota</taxon>
        <taxon>Actinomycetes</taxon>
        <taxon>Pseudonocardiales</taxon>
        <taxon>Pseudonocardiaceae</taxon>
        <taxon>Lentzea</taxon>
    </lineage>
</organism>
<evidence type="ECO:0000256" key="1">
    <source>
        <dbReference type="SAM" id="Phobius"/>
    </source>
</evidence>
<comment type="caution">
    <text evidence="2">The sequence shown here is derived from an EMBL/GenBank/DDBJ whole genome shotgun (WGS) entry which is preliminary data.</text>
</comment>
<feature type="transmembrane region" description="Helical" evidence="1">
    <location>
        <begin position="158"/>
        <end position="179"/>
    </location>
</feature>
<dbReference type="Proteomes" id="UP001515943">
    <property type="component" value="Unassembled WGS sequence"/>
</dbReference>
<keyword evidence="1" id="KW-1133">Transmembrane helix</keyword>
<protein>
    <submittedName>
        <fullName evidence="2">Uncharacterized protein</fullName>
    </submittedName>
</protein>
<gene>
    <name evidence="2" type="ORF">FXN61_12630</name>
</gene>
<feature type="transmembrane region" description="Helical" evidence="1">
    <location>
        <begin position="75"/>
        <end position="105"/>
    </location>
</feature>